<dbReference type="PANTHER" id="PTHR15020:SF50">
    <property type="entry name" value="UPF0659 PROTEIN YMR090W"/>
    <property type="match status" value="1"/>
</dbReference>
<reference evidence="2 3" key="1">
    <citation type="journal article" date="2015" name="Genome Announc.">
        <title>Expanding the biotechnology potential of lactobacilli through comparative genomics of 213 strains and associated genera.</title>
        <authorList>
            <person name="Sun Z."/>
            <person name="Harris H.M."/>
            <person name="McCann A."/>
            <person name="Guo C."/>
            <person name="Argimon S."/>
            <person name="Zhang W."/>
            <person name="Yang X."/>
            <person name="Jeffery I.B."/>
            <person name="Cooney J.C."/>
            <person name="Kagawa T.F."/>
            <person name="Liu W."/>
            <person name="Song Y."/>
            <person name="Salvetti E."/>
            <person name="Wrobel A."/>
            <person name="Rasinkangas P."/>
            <person name="Parkhill J."/>
            <person name="Rea M.C."/>
            <person name="O'Sullivan O."/>
            <person name="Ritari J."/>
            <person name="Douillard F.P."/>
            <person name="Paul Ross R."/>
            <person name="Yang R."/>
            <person name="Briner A.E."/>
            <person name="Felis G.E."/>
            <person name="de Vos W.M."/>
            <person name="Barrangou R."/>
            <person name="Klaenhammer T.R."/>
            <person name="Caufield P.W."/>
            <person name="Cui Y."/>
            <person name="Zhang H."/>
            <person name="O'Toole P.W."/>
        </authorList>
    </citation>
    <scope>NUCLEOTIDE SEQUENCE [LARGE SCALE GENOMIC DNA]</scope>
    <source>
        <strain evidence="2 3">DSM 20690</strain>
    </source>
</reference>
<dbReference type="Proteomes" id="UP000051565">
    <property type="component" value="Unassembled WGS sequence"/>
</dbReference>
<dbReference type="InterPro" id="IPR016040">
    <property type="entry name" value="NAD(P)-bd_dom"/>
</dbReference>
<dbReference type="Pfam" id="PF13460">
    <property type="entry name" value="NAD_binding_10"/>
    <property type="match status" value="1"/>
</dbReference>
<dbReference type="PANTHER" id="PTHR15020">
    <property type="entry name" value="FLAVIN REDUCTASE-RELATED"/>
    <property type="match status" value="1"/>
</dbReference>
<proteinExistence type="predicted"/>
<comment type="caution">
    <text evidence="2">The sequence shown here is derived from an EMBL/GenBank/DDBJ whole genome shotgun (WGS) entry which is preliminary data.</text>
</comment>
<evidence type="ECO:0000313" key="2">
    <source>
        <dbReference type="EMBL" id="KRN78658.1"/>
    </source>
</evidence>
<dbReference type="AlphaFoldDB" id="A0A0R2JNF9"/>
<organism evidence="2 3">
    <name type="scientific">Fructilactobacillus lindneri DSM 20690 = JCM 11027</name>
    <dbReference type="NCBI Taxonomy" id="1122148"/>
    <lineage>
        <taxon>Bacteria</taxon>
        <taxon>Bacillati</taxon>
        <taxon>Bacillota</taxon>
        <taxon>Bacilli</taxon>
        <taxon>Lactobacillales</taxon>
        <taxon>Lactobacillaceae</taxon>
        <taxon>Fructilactobacillus</taxon>
    </lineage>
</organism>
<dbReference type="PATRIC" id="fig|1122148.6.peg.958"/>
<dbReference type="Gene3D" id="3.40.50.720">
    <property type="entry name" value="NAD(P)-binding Rossmann-like Domain"/>
    <property type="match status" value="1"/>
</dbReference>
<dbReference type="InterPro" id="IPR036291">
    <property type="entry name" value="NAD(P)-bd_dom_sf"/>
</dbReference>
<name>A0A0R2JNF9_9LACO</name>
<evidence type="ECO:0000313" key="3">
    <source>
        <dbReference type="Proteomes" id="UP000051565"/>
    </source>
</evidence>
<dbReference type="STRING" id="53444.AYR59_03425"/>
<sequence length="225" mass="24635">MKEGITMKIMIIGGSGRVGTALTEDFVKNTNDEITVAVGHPEKATQFKDLPNVNVIKFDFANLKIEQITAMLKGYDAIYFVAGSRGKSPVQVDSFGAIKTMIAAQKAGVSRYIMLSSFGALQPDQWIGNPKYASLQAYQAAKFMADHYLIHDTDLNYTILQPSSLTEKTGTGKVALNEDEKSTENPIPDVAEVLFQILNNKNTYKKVILMHSGATPIKSALDNLK</sequence>
<dbReference type="SUPFAM" id="SSF51735">
    <property type="entry name" value="NAD(P)-binding Rossmann-fold domains"/>
    <property type="match status" value="1"/>
</dbReference>
<feature type="domain" description="NAD(P)-binding" evidence="1">
    <location>
        <begin position="13"/>
        <end position="200"/>
    </location>
</feature>
<evidence type="ECO:0000259" key="1">
    <source>
        <dbReference type="Pfam" id="PF13460"/>
    </source>
</evidence>
<keyword evidence="3" id="KW-1185">Reference proteome</keyword>
<gene>
    <name evidence="2" type="ORF">IV52_GL000934</name>
</gene>
<protein>
    <submittedName>
        <fullName evidence="2">NAD-dependent epimerase dehydratase</fullName>
    </submittedName>
</protein>
<accession>A0A0R2JNF9</accession>
<dbReference type="EMBL" id="JQBT01000033">
    <property type="protein sequence ID" value="KRN78658.1"/>
    <property type="molecule type" value="Genomic_DNA"/>
</dbReference>